<name>Q5B7E8_EMENI</name>
<feature type="compositionally biased region" description="Polar residues" evidence="1">
    <location>
        <begin position="1"/>
        <end position="34"/>
    </location>
</feature>
<dbReference type="KEGG" id="ani:ANIA_03532"/>
<accession>Q5B7E8</accession>
<dbReference type="AlphaFoldDB" id="Q5B7E8"/>
<accession>C8V4S8</accession>
<feature type="compositionally biased region" description="Low complexity" evidence="1">
    <location>
        <begin position="84"/>
        <end position="107"/>
    </location>
</feature>
<dbReference type="GeneID" id="2872955"/>
<dbReference type="Proteomes" id="UP000000560">
    <property type="component" value="Chromosome II"/>
</dbReference>
<feature type="region of interest" description="Disordered" evidence="1">
    <location>
        <begin position="1"/>
        <end position="156"/>
    </location>
</feature>
<sequence length="156" mass="16818">MSGNNNRQYSNRQGSNQSPASQQARSPTVTNTGQRWGDRANRSRSPPVPLSATSRLMYERPPPTMGVVRRSPDPLRVPSHYFEPGGAAAQTTGSTTSSTSSAASTPAPRRESRGVLERETSKLSGRRESGNVLRQAFDKFGKGGKEDRGKGKDSAK</sequence>
<feature type="compositionally biased region" description="Basic and acidic residues" evidence="1">
    <location>
        <begin position="136"/>
        <end position="156"/>
    </location>
</feature>
<proteinExistence type="predicted"/>
<feature type="compositionally biased region" description="Basic and acidic residues" evidence="1">
    <location>
        <begin position="108"/>
        <end position="129"/>
    </location>
</feature>
<evidence type="ECO:0000313" key="2">
    <source>
        <dbReference type="EMBL" id="CBF75952.1"/>
    </source>
</evidence>
<dbReference type="InParanoid" id="Q5B7E8"/>
<evidence type="ECO:0000256" key="1">
    <source>
        <dbReference type="SAM" id="MobiDB-lite"/>
    </source>
</evidence>
<dbReference type="RefSeq" id="XP_661136.1">
    <property type="nucleotide sequence ID" value="XM_656044.1"/>
</dbReference>
<keyword evidence="3" id="KW-1185">Reference proteome</keyword>
<dbReference type="HOGENOM" id="CLU_1686547_0_0_1"/>
<dbReference type="VEuPathDB" id="FungiDB:AN3532"/>
<evidence type="ECO:0000313" key="3">
    <source>
        <dbReference type="Proteomes" id="UP000000560"/>
    </source>
</evidence>
<gene>
    <name evidence="2" type="ORF">ANIA_03532</name>
</gene>
<dbReference type="EMBL" id="BN001302">
    <property type="protein sequence ID" value="CBF75952.1"/>
    <property type="molecule type" value="Genomic_DNA"/>
</dbReference>
<protein>
    <submittedName>
        <fullName evidence="2">Uncharacterized protein</fullName>
    </submittedName>
</protein>
<reference evidence="3" key="1">
    <citation type="journal article" date="2005" name="Nature">
        <title>Sequencing of Aspergillus nidulans and comparative analysis with A. fumigatus and A. oryzae.</title>
        <authorList>
            <person name="Galagan J.E."/>
            <person name="Calvo S.E."/>
            <person name="Cuomo C."/>
            <person name="Ma L.J."/>
            <person name="Wortman J.R."/>
            <person name="Batzoglou S."/>
            <person name="Lee S.I."/>
            <person name="Basturkmen M."/>
            <person name="Spevak C.C."/>
            <person name="Clutterbuck J."/>
            <person name="Kapitonov V."/>
            <person name="Jurka J."/>
            <person name="Scazzocchio C."/>
            <person name="Farman M."/>
            <person name="Butler J."/>
            <person name="Purcell S."/>
            <person name="Harris S."/>
            <person name="Braus G.H."/>
            <person name="Draht O."/>
            <person name="Busch S."/>
            <person name="D'Enfert C."/>
            <person name="Bouchier C."/>
            <person name="Goldman G.H."/>
            <person name="Bell-Pedersen D."/>
            <person name="Griffiths-Jones S."/>
            <person name="Doonan J.H."/>
            <person name="Yu J."/>
            <person name="Vienken K."/>
            <person name="Pain A."/>
            <person name="Freitag M."/>
            <person name="Selker E.U."/>
            <person name="Archer D.B."/>
            <person name="Penalva M.A."/>
            <person name="Oakley B.R."/>
            <person name="Momany M."/>
            <person name="Tanaka T."/>
            <person name="Kumagai T."/>
            <person name="Asai K."/>
            <person name="Machida M."/>
            <person name="Nierman W.C."/>
            <person name="Denning D.W."/>
            <person name="Caddick M."/>
            <person name="Hynes M."/>
            <person name="Paoletti M."/>
            <person name="Fischer R."/>
            <person name="Miller B."/>
            <person name="Dyer P."/>
            <person name="Sachs M.S."/>
            <person name="Osmani S.A."/>
            <person name="Birren B.W."/>
        </authorList>
    </citation>
    <scope>NUCLEOTIDE SEQUENCE [LARGE SCALE GENOMIC DNA]</scope>
    <source>
        <strain evidence="3">FGSC A4 / ATCC 38163 / CBS 112.46 / NRRL 194 / M139</strain>
    </source>
</reference>
<organism evidence="2 3">
    <name type="scientific">Emericella nidulans (strain FGSC A4 / ATCC 38163 / CBS 112.46 / NRRL 194 / M139)</name>
    <name type="common">Aspergillus nidulans</name>
    <dbReference type="NCBI Taxonomy" id="227321"/>
    <lineage>
        <taxon>Eukaryota</taxon>
        <taxon>Fungi</taxon>
        <taxon>Dikarya</taxon>
        <taxon>Ascomycota</taxon>
        <taxon>Pezizomycotina</taxon>
        <taxon>Eurotiomycetes</taxon>
        <taxon>Eurotiomycetidae</taxon>
        <taxon>Eurotiales</taxon>
        <taxon>Aspergillaceae</taxon>
        <taxon>Aspergillus</taxon>
        <taxon>Aspergillus subgen. Nidulantes</taxon>
    </lineage>
</organism>
<reference evidence="3" key="2">
    <citation type="journal article" date="2009" name="Fungal Genet. Biol.">
        <title>The 2008 update of the Aspergillus nidulans genome annotation: a community effort.</title>
        <authorList>
            <person name="Wortman J.R."/>
            <person name="Gilsenan J.M."/>
            <person name="Joardar V."/>
            <person name="Deegan J."/>
            <person name="Clutterbuck J."/>
            <person name="Andersen M.R."/>
            <person name="Archer D."/>
            <person name="Bencina M."/>
            <person name="Braus G."/>
            <person name="Coutinho P."/>
            <person name="von Dohren H."/>
            <person name="Doonan J."/>
            <person name="Driessen A.J."/>
            <person name="Durek P."/>
            <person name="Espeso E."/>
            <person name="Fekete E."/>
            <person name="Flipphi M."/>
            <person name="Estrada C.G."/>
            <person name="Geysens S."/>
            <person name="Goldman G."/>
            <person name="de Groot P.W."/>
            <person name="Hansen K."/>
            <person name="Harris S.D."/>
            <person name="Heinekamp T."/>
            <person name="Helmstaedt K."/>
            <person name="Henrissat B."/>
            <person name="Hofmann G."/>
            <person name="Homan T."/>
            <person name="Horio T."/>
            <person name="Horiuchi H."/>
            <person name="James S."/>
            <person name="Jones M."/>
            <person name="Karaffa L."/>
            <person name="Karanyi Z."/>
            <person name="Kato M."/>
            <person name="Keller N."/>
            <person name="Kelly D.E."/>
            <person name="Kiel J.A."/>
            <person name="Kim J.M."/>
            <person name="van der Klei I.J."/>
            <person name="Klis F.M."/>
            <person name="Kovalchuk A."/>
            <person name="Krasevec N."/>
            <person name="Kubicek C.P."/>
            <person name="Liu B."/>
            <person name="Maccabe A."/>
            <person name="Meyer V."/>
            <person name="Mirabito P."/>
            <person name="Miskei M."/>
            <person name="Mos M."/>
            <person name="Mullins J."/>
            <person name="Nelson D.R."/>
            <person name="Nielsen J."/>
            <person name="Oakley B.R."/>
            <person name="Osmani S.A."/>
            <person name="Pakula T."/>
            <person name="Paszewski A."/>
            <person name="Paulsen I."/>
            <person name="Pilsyk S."/>
            <person name="Pocsi I."/>
            <person name="Punt P.J."/>
            <person name="Ram A.F."/>
            <person name="Ren Q."/>
            <person name="Robellet X."/>
            <person name="Robson G."/>
            <person name="Seiboth B."/>
            <person name="van Solingen P."/>
            <person name="Specht T."/>
            <person name="Sun J."/>
            <person name="Taheri-Talesh N."/>
            <person name="Takeshita N."/>
            <person name="Ussery D."/>
            <person name="vanKuyk P.A."/>
            <person name="Visser H."/>
            <person name="van de Vondervoort P.J."/>
            <person name="de Vries R.P."/>
            <person name="Walton J."/>
            <person name="Xiang X."/>
            <person name="Xiong Y."/>
            <person name="Zeng A.P."/>
            <person name="Brandt B.W."/>
            <person name="Cornell M.J."/>
            <person name="van den Hondel C.A."/>
            <person name="Visser J."/>
            <person name="Oliver S.G."/>
            <person name="Turner G."/>
        </authorList>
    </citation>
    <scope>GENOME REANNOTATION</scope>
    <source>
        <strain evidence="3">FGSC A4 / ATCC 38163 / CBS 112.46 / NRRL 194 / M139</strain>
    </source>
</reference>